<proteinExistence type="predicted"/>
<reference evidence="1" key="3">
    <citation type="submission" date="2025-09" db="UniProtKB">
        <authorList>
            <consortium name="Ensembl"/>
        </authorList>
    </citation>
    <scope>IDENTIFICATION</scope>
</reference>
<protein>
    <submittedName>
        <fullName evidence="1">Uncharacterized protein</fullName>
    </submittedName>
</protein>
<reference evidence="1" key="2">
    <citation type="submission" date="2025-08" db="UniProtKB">
        <authorList>
            <consortium name="Ensembl"/>
        </authorList>
    </citation>
    <scope>IDENTIFICATION</scope>
</reference>
<evidence type="ECO:0000313" key="1">
    <source>
        <dbReference type="Ensembl" id="ENSOARP00020047046.1"/>
    </source>
</evidence>
<accession>A0AC11DRA3</accession>
<sequence>RGRSLGVTPSLGREAARGAGRAGSARTVVPVRTVPSSRRLFLSASALGSVARVQREPSKPVPNGLLTGGRLPEGTAESGCPPSAGPPSRQEGQVVVTLKDVAVTFTREEWGQLDLDQRTLFREVMLETCGLLVSLGTCSALRPVRSPASSWFLADQKVTGVTFAAPHRPWSLLIPPPPAWSVSGIEAVSL</sequence>
<reference evidence="1" key="1">
    <citation type="submission" date="2020-11" db="EMBL/GenBank/DDBJ databases">
        <authorList>
            <person name="Davenport K.M."/>
            <person name="Bickhart D.M."/>
            <person name="Smith T.P.L."/>
            <person name="Murdoch B.M."/>
            <person name="Rosen B.D."/>
        </authorList>
    </citation>
    <scope>NUCLEOTIDE SEQUENCE [LARGE SCALE GENOMIC DNA]</scope>
    <source>
        <strain evidence="1">OAR_USU_Benz2616</strain>
    </source>
</reference>
<name>A0AC11DRA3_SHEEP</name>
<dbReference type="Ensembl" id="ENSOART00020047800.1">
    <property type="protein sequence ID" value="ENSOARP00020047046.1"/>
    <property type="gene ID" value="ENSOARG00020033564.1"/>
</dbReference>
<organism evidence="1">
    <name type="scientific">Ovis aries</name>
    <name type="common">Sheep</name>
    <dbReference type="NCBI Taxonomy" id="9940"/>
    <lineage>
        <taxon>Eukaryota</taxon>
        <taxon>Metazoa</taxon>
        <taxon>Chordata</taxon>
        <taxon>Craniata</taxon>
        <taxon>Vertebrata</taxon>
        <taxon>Euteleostomi</taxon>
        <taxon>Mammalia</taxon>
        <taxon>Eutheria</taxon>
        <taxon>Laurasiatheria</taxon>
        <taxon>Artiodactyla</taxon>
        <taxon>Ruminantia</taxon>
        <taxon>Pecora</taxon>
        <taxon>Bovidae</taxon>
        <taxon>Caprinae</taxon>
        <taxon>Ovis</taxon>
    </lineage>
</organism>